<evidence type="ECO:0000256" key="5">
    <source>
        <dbReference type="ARBA" id="ARBA00022842"/>
    </source>
</evidence>
<keyword evidence="11" id="KW-1185">Reference proteome</keyword>
<reference evidence="10 11" key="2">
    <citation type="submission" date="2019-08" db="EMBL/GenBank/DDBJ databases">
        <authorList>
            <person name="Henke P."/>
        </authorList>
    </citation>
    <scope>NUCLEOTIDE SEQUENCE [LARGE SCALE GENOMIC DNA]</scope>
    <source>
        <strain evidence="10">Phe10_nw2017</strain>
    </source>
</reference>
<dbReference type="AlphaFoldDB" id="A0A5C6M232"/>
<keyword evidence="2" id="KW-0548">Nucleotidyltransferase</keyword>
<dbReference type="InterPro" id="IPR005190">
    <property type="entry name" value="GlnE_rpt_dom"/>
</dbReference>
<accession>A0A5C6M232</accession>
<evidence type="ECO:0000256" key="7">
    <source>
        <dbReference type="SAM" id="MobiDB-lite"/>
    </source>
</evidence>
<feature type="domain" description="PII-uridylyltransferase/Glutamine-synthetase adenylyltransferase" evidence="9">
    <location>
        <begin position="163"/>
        <end position="309"/>
    </location>
</feature>
<feature type="domain" description="Glutamate-ammonia ligase adenylyltransferase repeated" evidence="8">
    <location>
        <begin position="36"/>
        <end position="144"/>
    </location>
</feature>
<evidence type="ECO:0000256" key="2">
    <source>
        <dbReference type="ARBA" id="ARBA00022695"/>
    </source>
</evidence>
<evidence type="ECO:0000313" key="11">
    <source>
        <dbReference type="Proteomes" id="UP000321083"/>
    </source>
</evidence>
<proteinExistence type="predicted"/>
<evidence type="ECO:0000313" key="10">
    <source>
        <dbReference type="EMBL" id="TWW08249.1"/>
    </source>
</evidence>
<evidence type="ECO:0000256" key="3">
    <source>
        <dbReference type="ARBA" id="ARBA00022741"/>
    </source>
</evidence>
<dbReference type="PANTHER" id="PTHR30621">
    <property type="entry name" value="GLUTAMINE SYNTHETASE ADENYLYLTRANSFERASE"/>
    <property type="match status" value="1"/>
</dbReference>
<dbReference type="SUPFAM" id="SSF81301">
    <property type="entry name" value="Nucleotidyltransferase"/>
    <property type="match status" value="1"/>
</dbReference>
<dbReference type="InterPro" id="IPR043519">
    <property type="entry name" value="NT_sf"/>
</dbReference>
<evidence type="ECO:0008006" key="12">
    <source>
        <dbReference type="Google" id="ProtNLM"/>
    </source>
</evidence>
<dbReference type="EMBL" id="SRHE01000765">
    <property type="protein sequence ID" value="TWW08249.1"/>
    <property type="molecule type" value="Genomic_DNA"/>
</dbReference>
<dbReference type="InterPro" id="IPR013546">
    <property type="entry name" value="PII_UdlTrfase/GS_AdlTrfase"/>
</dbReference>
<keyword evidence="4" id="KW-0067">ATP-binding</keyword>
<evidence type="ECO:0000256" key="1">
    <source>
        <dbReference type="ARBA" id="ARBA00022679"/>
    </source>
</evidence>
<organism evidence="10 11">
    <name type="scientific">Planctomyces bekefii</name>
    <dbReference type="NCBI Taxonomy" id="1653850"/>
    <lineage>
        <taxon>Bacteria</taxon>
        <taxon>Pseudomonadati</taxon>
        <taxon>Planctomycetota</taxon>
        <taxon>Planctomycetia</taxon>
        <taxon>Planctomycetales</taxon>
        <taxon>Planctomycetaceae</taxon>
        <taxon>Planctomyces</taxon>
    </lineage>
</organism>
<dbReference type="Gene3D" id="3.30.460.10">
    <property type="entry name" value="Beta Polymerase, domain 2"/>
    <property type="match status" value="1"/>
</dbReference>
<feature type="region of interest" description="Disordered" evidence="7">
    <location>
        <begin position="315"/>
        <end position="334"/>
    </location>
</feature>
<dbReference type="SUPFAM" id="SSF81593">
    <property type="entry name" value="Nucleotidyltransferase substrate binding subunit/domain"/>
    <property type="match status" value="1"/>
</dbReference>
<keyword evidence="6" id="KW-0511">Multifunctional enzyme</keyword>
<dbReference type="GO" id="GO:0000820">
    <property type="term" value="P:regulation of glutamine family amino acid metabolic process"/>
    <property type="evidence" value="ECO:0007669"/>
    <property type="project" value="TreeGrafter"/>
</dbReference>
<keyword evidence="1" id="KW-0808">Transferase</keyword>
<name>A0A5C6M232_9PLAN</name>
<dbReference type="Pfam" id="PF08335">
    <property type="entry name" value="GlnD_UR_UTase"/>
    <property type="match status" value="1"/>
</dbReference>
<dbReference type="Gene3D" id="1.20.120.330">
    <property type="entry name" value="Nucleotidyltransferases domain 2"/>
    <property type="match status" value="1"/>
</dbReference>
<protein>
    <recommendedName>
        <fullName evidence="12">PII-uridylyltransferase/Glutamine-synthetase adenylyltransferase domain-containing protein</fullName>
    </recommendedName>
</protein>
<evidence type="ECO:0000259" key="9">
    <source>
        <dbReference type="Pfam" id="PF08335"/>
    </source>
</evidence>
<dbReference type="GO" id="GO:0005524">
    <property type="term" value="F:ATP binding"/>
    <property type="evidence" value="ECO:0007669"/>
    <property type="project" value="UniProtKB-KW"/>
</dbReference>
<comment type="caution">
    <text evidence="10">The sequence shown here is derived from an EMBL/GenBank/DDBJ whole genome shotgun (WGS) entry which is preliminary data.</text>
</comment>
<gene>
    <name evidence="10" type="ORF">E3A20_26230</name>
</gene>
<reference evidence="10 11" key="1">
    <citation type="submission" date="2019-08" db="EMBL/GenBank/DDBJ databases">
        <title>100 year-old enigma solved: identification of Planctomyces bekefii, the type genus and species of the phylum Planctomycetes.</title>
        <authorList>
            <person name="Svetlana D.N."/>
            <person name="Overmann J."/>
        </authorList>
    </citation>
    <scope>NUCLEOTIDE SEQUENCE [LARGE SCALE GENOMIC DNA]</scope>
    <source>
        <strain evidence="10">Phe10_nw2017</strain>
    </source>
</reference>
<sequence length="334" mass="36519">AGHVPVTDVAIGDGHHFDFVSGGGPECGSAATFVFGIEMGFASDLELMLVYDGAGRTNGSSPLTNAMFFERMVRMVEQGIRAPHDGIFHVDLRIRPYGQAGPAAVRLSELQSYYESAGPAWPYERQALVRLRCVAGDAAFGHQVTDIVRRLVYAQANFDFTAMNAMRERQVRQLVRGGTINAKLSDGGLVDCEYAIQALQLVFGSRHAGLQHPSTLAVLQAARDVGLVTPKQQTAVEKAYVFLRELIDCLRMARGNARDLTVPASGSHDWQQLSSRMASIHDSSIPLEALEEQMSVVREFARHVERLCREDFARRTGTETDHASVPDLPPKAGP</sequence>
<evidence type="ECO:0000259" key="8">
    <source>
        <dbReference type="Pfam" id="PF03710"/>
    </source>
</evidence>
<dbReference type="InterPro" id="IPR023057">
    <property type="entry name" value="GlnE"/>
</dbReference>
<evidence type="ECO:0000256" key="4">
    <source>
        <dbReference type="ARBA" id="ARBA00022840"/>
    </source>
</evidence>
<evidence type="ECO:0000256" key="6">
    <source>
        <dbReference type="ARBA" id="ARBA00023268"/>
    </source>
</evidence>
<dbReference type="GO" id="GO:0005829">
    <property type="term" value="C:cytosol"/>
    <property type="evidence" value="ECO:0007669"/>
    <property type="project" value="TreeGrafter"/>
</dbReference>
<dbReference type="Proteomes" id="UP000321083">
    <property type="component" value="Unassembled WGS sequence"/>
</dbReference>
<feature type="non-terminal residue" evidence="10">
    <location>
        <position position="1"/>
    </location>
</feature>
<keyword evidence="3" id="KW-0547">Nucleotide-binding</keyword>
<dbReference type="Pfam" id="PF03710">
    <property type="entry name" value="GlnE"/>
    <property type="match status" value="1"/>
</dbReference>
<feature type="compositionally biased region" description="Basic and acidic residues" evidence="7">
    <location>
        <begin position="315"/>
        <end position="324"/>
    </location>
</feature>
<dbReference type="GO" id="GO:0008882">
    <property type="term" value="F:[glutamate-ammonia-ligase] adenylyltransferase activity"/>
    <property type="evidence" value="ECO:0007669"/>
    <property type="project" value="InterPro"/>
</dbReference>
<keyword evidence="5" id="KW-0460">Magnesium</keyword>
<dbReference type="PANTHER" id="PTHR30621:SF0">
    <property type="entry name" value="BIFUNCTIONAL GLUTAMINE SYNTHETASE ADENYLYLTRANSFERASE_ADENYLYL-REMOVING ENZYME"/>
    <property type="match status" value="1"/>
</dbReference>